<reference evidence="1 2" key="1">
    <citation type="submission" date="2018-12" db="EMBL/GenBank/DDBJ databases">
        <title>Bacillus ochoae sp. nov., Paenibacillus whitsoniae sp. nov., Paenibacillus spiritus sp. nov. Isolated from the Mars Exploration Rover during spacecraft assembly.</title>
        <authorList>
            <person name="Seuylemezian A."/>
            <person name="Vaishampayan P."/>
        </authorList>
    </citation>
    <scope>NUCLEOTIDE SEQUENCE [LARGE SCALE GENOMIC DNA]</scope>
    <source>
        <strain evidence="1 2">MER 54</strain>
    </source>
</reference>
<name>A0A430J6Q8_9BACL</name>
<protein>
    <submittedName>
        <fullName evidence="1">Dehydrogenase</fullName>
    </submittedName>
</protein>
<dbReference type="RefSeq" id="WP_126144189.1">
    <property type="nucleotide sequence ID" value="NZ_RXHU01000088.1"/>
</dbReference>
<gene>
    <name evidence="1" type="ORF">EJQ19_26255</name>
</gene>
<proteinExistence type="predicted"/>
<dbReference type="AlphaFoldDB" id="A0A430J6Q8"/>
<accession>A0A430J6Q8</accession>
<dbReference type="Proteomes" id="UP000276128">
    <property type="component" value="Unassembled WGS sequence"/>
</dbReference>
<evidence type="ECO:0000313" key="2">
    <source>
        <dbReference type="Proteomes" id="UP000276128"/>
    </source>
</evidence>
<sequence>MVHQKQSEKHKQVYPTARGIRRACSKELYRTAKRLKVYLTPEQIQQAEKLYTTKVMLNLPYIVENGSNRKLLSDWFDENVGPEIAPIWQVELAELNHAFRNAFGGM</sequence>
<dbReference type="EMBL" id="RXHU01000088">
    <property type="protein sequence ID" value="RTE04424.1"/>
    <property type="molecule type" value="Genomic_DNA"/>
</dbReference>
<dbReference type="OrthoDB" id="2633577at2"/>
<organism evidence="1 2">
    <name type="scientific">Paenibacillus whitsoniae</name>
    <dbReference type="NCBI Taxonomy" id="2496558"/>
    <lineage>
        <taxon>Bacteria</taxon>
        <taxon>Bacillati</taxon>
        <taxon>Bacillota</taxon>
        <taxon>Bacilli</taxon>
        <taxon>Bacillales</taxon>
        <taxon>Paenibacillaceae</taxon>
        <taxon>Paenibacillus</taxon>
    </lineage>
</organism>
<keyword evidence="2" id="KW-1185">Reference proteome</keyword>
<comment type="caution">
    <text evidence="1">The sequence shown here is derived from an EMBL/GenBank/DDBJ whole genome shotgun (WGS) entry which is preliminary data.</text>
</comment>
<evidence type="ECO:0000313" key="1">
    <source>
        <dbReference type="EMBL" id="RTE04424.1"/>
    </source>
</evidence>